<keyword evidence="4 5" id="KW-0472">Membrane</keyword>
<feature type="domain" description="Mechanosensitive ion channel MscS" evidence="6">
    <location>
        <begin position="185"/>
        <end position="250"/>
    </location>
</feature>
<keyword evidence="3 5" id="KW-1133">Transmembrane helix</keyword>
<dbReference type="InterPro" id="IPR010920">
    <property type="entry name" value="LSM_dom_sf"/>
</dbReference>
<dbReference type="KEGG" id="gsb:GSUB_05185"/>
<dbReference type="PANTHER" id="PTHR30566:SF25">
    <property type="entry name" value="INNER MEMBRANE PROTEIN"/>
    <property type="match status" value="1"/>
</dbReference>
<dbReference type="STRING" id="483547.GSUB_05185"/>
<keyword evidence="2 5" id="KW-0812">Transmembrane</keyword>
<dbReference type="InterPro" id="IPR023408">
    <property type="entry name" value="MscS_beta-dom_sf"/>
</dbReference>
<evidence type="ECO:0000256" key="5">
    <source>
        <dbReference type="SAM" id="Phobius"/>
    </source>
</evidence>
<keyword evidence="8" id="KW-1185">Reference proteome</keyword>
<dbReference type="Gene3D" id="1.10.287.1260">
    <property type="match status" value="1"/>
</dbReference>
<feature type="transmembrane region" description="Helical" evidence="5">
    <location>
        <begin position="57"/>
        <end position="75"/>
    </location>
</feature>
<accession>A0A0B5FFM0</accession>
<sequence length="363" mass="40673">MDIEIREWFNVLIPVGILILGAIVGGALHKILFKILDKLAAKTQNRWLHSIVRNLEGPARLLLPLAILLLITPSLRLSDEVIAILRHIFSLLFIGGLSWLMVSAVFVTRDLILHNHSLDKSDNLRARTIYTQVNVLVKIMVVIICIIGASSMLMTFEKIRQIGVSLLASAGIAGIIVGFAAQKSLATLFAGIQIALTQPIRIDDVVIVEGEWGRIEEITLTYVVVRIWDLRRLVVPITYFIDNTFQNWTRVSADILGTVFIYADYRLPVEALREQLHVILKDCEGWDGKVWGLQVTGTDNQTMELRALMSAHDAGTAWDLRCAVREKLLSWLQSNYPECLPRVRAEVDDIANMNKPGGERGPQ</sequence>
<dbReference type="EMBL" id="CP010311">
    <property type="protein sequence ID" value="AJF06078.1"/>
    <property type="molecule type" value="Genomic_DNA"/>
</dbReference>
<evidence type="ECO:0000313" key="7">
    <source>
        <dbReference type="EMBL" id="AJF06078.1"/>
    </source>
</evidence>
<evidence type="ECO:0000313" key="8">
    <source>
        <dbReference type="Proteomes" id="UP000035036"/>
    </source>
</evidence>
<dbReference type="GO" id="GO:0016020">
    <property type="term" value="C:membrane"/>
    <property type="evidence" value="ECO:0007669"/>
    <property type="project" value="UniProtKB-SubCell"/>
</dbReference>
<evidence type="ECO:0000256" key="3">
    <source>
        <dbReference type="ARBA" id="ARBA00022989"/>
    </source>
</evidence>
<dbReference type="HOGENOM" id="CLU_021080_0_0_7"/>
<dbReference type="Pfam" id="PF00924">
    <property type="entry name" value="MS_channel_2nd"/>
    <property type="match status" value="1"/>
</dbReference>
<protein>
    <recommendedName>
        <fullName evidence="6">Mechanosensitive ion channel MscS domain-containing protein</fullName>
    </recommendedName>
</protein>
<reference evidence="7 8" key="1">
    <citation type="journal article" date="2015" name="Genome Announc.">
        <title>Genomes of Geoalkalibacter ferrihydriticus Z-0531T and Geoalkalibacter subterraneus Red1T, Two Haloalkaliphilic Metal-Reducing Deltaproteobacteria.</title>
        <authorList>
            <person name="Badalamenti J.P."/>
            <person name="Krajmalnik-Brown R."/>
            <person name="Torres C.I."/>
            <person name="Bond D.R."/>
        </authorList>
    </citation>
    <scope>NUCLEOTIDE SEQUENCE [LARGE SCALE GENOMIC DNA]</scope>
    <source>
        <strain evidence="7 8">Red1</strain>
    </source>
</reference>
<dbReference type="RefSeq" id="WP_040199553.1">
    <property type="nucleotide sequence ID" value="NZ_CP010311.1"/>
</dbReference>
<feature type="transmembrane region" description="Helical" evidence="5">
    <location>
        <begin position="87"/>
        <end position="112"/>
    </location>
</feature>
<dbReference type="OrthoDB" id="9792218at2"/>
<evidence type="ECO:0000256" key="4">
    <source>
        <dbReference type="ARBA" id="ARBA00023136"/>
    </source>
</evidence>
<dbReference type="PANTHER" id="PTHR30566">
    <property type="entry name" value="YNAI-RELATED MECHANOSENSITIVE ION CHANNEL"/>
    <property type="match status" value="1"/>
</dbReference>
<dbReference type="GO" id="GO:0008381">
    <property type="term" value="F:mechanosensitive monoatomic ion channel activity"/>
    <property type="evidence" value="ECO:0007669"/>
    <property type="project" value="UniProtKB-ARBA"/>
</dbReference>
<name>A0A0B5FFM0_9BACT</name>
<feature type="transmembrane region" description="Helical" evidence="5">
    <location>
        <begin position="162"/>
        <end position="181"/>
    </location>
</feature>
<feature type="transmembrane region" description="Helical" evidence="5">
    <location>
        <begin position="133"/>
        <end position="156"/>
    </location>
</feature>
<proteinExistence type="predicted"/>
<dbReference type="Gene3D" id="2.30.30.60">
    <property type="match status" value="1"/>
</dbReference>
<dbReference type="AlphaFoldDB" id="A0A0B5FFM0"/>
<gene>
    <name evidence="7" type="ORF">GSUB_05185</name>
</gene>
<dbReference type="Proteomes" id="UP000035036">
    <property type="component" value="Chromosome"/>
</dbReference>
<evidence type="ECO:0000256" key="2">
    <source>
        <dbReference type="ARBA" id="ARBA00022692"/>
    </source>
</evidence>
<dbReference type="SUPFAM" id="SSF50182">
    <property type="entry name" value="Sm-like ribonucleoproteins"/>
    <property type="match status" value="1"/>
</dbReference>
<evidence type="ECO:0000259" key="6">
    <source>
        <dbReference type="Pfam" id="PF00924"/>
    </source>
</evidence>
<organism evidence="7 8">
    <name type="scientific">Geoalkalibacter subterraneus</name>
    <dbReference type="NCBI Taxonomy" id="483547"/>
    <lineage>
        <taxon>Bacteria</taxon>
        <taxon>Pseudomonadati</taxon>
        <taxon>Thermodesulfobacteriota</taxon>
        <taxon>Desulfuromonadia</taxon>
        <taxon>Desulfuromonadales</taxon>
        <taxon>Geoalkalibacteraceae</taxon>
        <taxon>Geoalkalibacter</taxon>
    </lineage>
</organism>
<feature type="transmembrane region" description="Helical" evidence="5">
    <location>
        <begin position="12"/>
        <end position="36"/>
    </location>
</feature>
<dbReference type="InterPro" id="IPR006685">
    <property type="entry name" value="MscS_channel_2nd"/>
</dbReference>
<comment type="subcellular location">
    <subcellularLocation>
        <location evidence="1">Membrane</location>
    </subcellularLocation>
</comment>
<evidence type="ECO:0000256" key="1">
    <source>
        <dbReference type="ARBA" id="ARBA00004370"/>
    </source>
</evidence>